<sequence length="234" mass="26149">MGGSSGLQSLRPPSHFHPLVVPAFVPDRSSYLVAFSSYRCLLKRHSALSGRWPKSRSRTAPSLTGLGFAQGTQSDTMPRGATGAVRSWESKPGLNVLHKEREGRNERLQEEQGHQGLRARKRLRCQGWQCKGSGLNTGSVINLRVIWPIWSPVRCCLPGNVFSGDWRERRISPRRFDREKLAIIYVYAALNFGSDAFPSCHCLPMPFAHTRRPTIIVQKEDTGLYVPVVGAFPP</sequence>
<comment type="caution">
    <text evidence="2">The sequence shown here is derived from an EMBL/GenBank/DDBJ whole genome shotgun (WGS) entry which is preliminary data.</text>
</comment>
<feature type="region of interest" description="Disordered" evidence="1">
    <location>
        <begin position="52"/>
        <end position="85"/>
    </location>
</feature>
<organism evidence="2 3">
    <name type="scientific">Nannochloropsis gaditana</name>
    <dbReference type="NCBI Taxonomy" id="72520"/>
    <lineage>
        <taxon>Eukaryota</taxon>
        <taxon>Sar</taxon>
        <taxon>Stramenopiles</taxon>
        <taxon>Ochrophyta</taxon>
        <taxon>Eustigmatophyceae</taxon>
        <taxon>Eustigmatales</taxon>
        <taxon>Monodopsidaceae</taxon>
        <taxon>Nannochloropsis</taxon>
    </lineage>
</organism>
<gene>
    <name evidence="2" type="ORF">Naga_100008g71</name>
</gene>
<keyword evidence="3" id="KW-1185">Reference proteome</keyword>
<accession>W7TWY7</accession>
<dbReference type="EMBL" id="AZIL01000356">
    <property type="protein sequence ID" value="EWM27993.1"/>
    <property type="molecule type" value="Genomic_DNA"/>
</dbReference>
<evidence type="ECO:0000313" key="2">
    <source>
        <dbReference type="EMBL" id="EWM27993.1"/>
    </source>
</evidence>
<reference evidence="2 3" key="1">
    <citation type="journal article" date="2014" name="Mol. Plant">
        <title>Chromosome Scale Genome Assembly and Transcriptome Profiling of Nannochloropsis gaditana in Nitrogen Depletion.</title>
        <authorList>
            <person name="Corteggiani Carpinelli E."/>
            <person name="Telatin A."/>
            <person name="Vitulo N."/>
            <person name="Forcato C."/>
            <person name="D'Angelo M."/>
            <person name="Schiavon R."/>
            <person name="Vezzi A."/>
            <person name="Giacometti G.M."/>
            <person name="Morosinotto T."/>
            <person name="Valle G."/>
        </authorList>
    </citation>
    <scope>NUCLEOTIDE SEQUENCE [LARGE SCALE GENOMIC DNA]</scope>
    <source>
        <strain evidence="2 3">B-31</strain>
    </source>
</reference>
<proteinExistence type="predicted"/>
<protein>
    <submittedName>
        <fullName evidence="2">Uncharacterized protein</fullName>
    </submittedName>
</protein>
<evidence type="ECO:0000313" key="3">
    <source>
        <dbReference type="Proteomes" id="UP000019335"/>
    </source>
</evidence>
<dbReference type="AlphaFoldDB" id="W7TWY7"/>
<dbReference type="Proteomes" id="UP000019335">
    <property type="component" value="Chromosome 5"/>
</dbReference>
<name>W7TWY7_9STRA</name>
<evidence type="ECO:0000256" key="1">
    <source>
        <dbReference type="SAM" id="MobiDB-lite"/>
    </source>
</evidence>